<dbReference type="Proteomes" id="UP000019249">
    <property type="component" value="Unassembled WGS sequence"/>
</dbReference>
<accession>A0ABN0RIQ5</accession>
<dbReference type="SUPFAM" id="SSF55729">
    <property type="entry name" value="Acyl-CoA N-acyltransferases (Nat)"/>
    <property type="match status" value="1"/>
</dbReference>
<dbReference type="Pfam" id="PF00583">
    <property type="entry name" value="Acetyltransf_1"/>
    <property type="match status" value="1"/>
</dbReference>
<feature type="domain" description="N-acetyltransferase" evidence="1">
    <location>
        <begin position="19"/>
        <end position="165"/>
    </location>
</feature>
<reference evidence="2 3" key="1">
    <citation type="journal article" date="2014" name="Int. J. Syst. Evol. Microbiol.">
        <title>Listeria floridensis sp. nov., Listeria aquatica sp. nov., Listeria cornellensis sp. nov., Listeria riparia sp. nov. and Listeria grandensis sp. nov., from agricultural and natural environments.</title>
        <authorList>
            <person name="den Bakker H.C."/>
            <person name="Warchocki S."/>
            <person name="Wright E.M."/>
            <person name="Allred A.F."/>
            <person name="Ahlstrom C."/>
            <person name="Manuel C.S."/>
            <person name="Stasiewicz M.J."/>
            <person name="Burrell A."/>
            <person name="Roof S."/>
            <person name="Strawn L."/>
            <person name="Fortes E.D."/>
            <person name="Nightingale K.K."/>
            <person name="Kephart D."/>
            <person name="Wiedmann M."/>
        </authorList>
    </citation>
    <scope>NUCLEOTIDE SEQUENCE [LARGE SCALE GENOMIC DNA]</scope>
    <source>
        <strain evidence="2 3">FSL S10-1187</strain>
    </source>
</reference>
<dbReference type="PROSITE" id="PS51186">
    <property type="entry name" value="GNAT"/>
    <property type="match status" value="1"/>
</dbReference>
<evidence type="ECO:0000313" key="2">
    <source>
        <dbReference type="EMBL" id="EUJ33822.1"/>
    </source>
</evidence>
<gene>
    <name evidence="2" type="ORF">MFLO_01300</name>
</gene>
<dbReference type="EMBL" id="AODF01000001">
    <property type="protein sequence ID" value="EUJ33822.1"/>
    <property type="molecule type" value="Genomic_DNA"/>
</dbReference>
<protein>
    <submittedName>
        <fullName evidence="2">GNAT family acetyltransferase</fullName>
    </submittedName>
</protein>
<evidence type="ECO:0000259" key="1">
    <source>
        <dbReference type="PROSITE" id="PS51186"/>
    </source>
</evidence>
<dbReference type="PANTHER" id="PTHR43072:SF58">
    <property type="entry name" value="N-ACETYLTRANSFERASE DOMAIN-CONTAINING PROTEIN"/>
    <property type="match status" value="1"/>
</dbReference>
<dbReference type="InterPro" id="IPR016181">
    <property type="entry name" value="Acyl_CoA_acyltransferase"/>
</dbReference>
<dbReference type="Gene3D" id="3.40.630.30">
    <property type="match status" value="1"/>
</dbReference>
<evidence type="ECO:0000313" key="3">
    <source>
        <dbReference type="Proteomes" id="UP000019249"/>
    </source>
</evidence>
<name>A0ABN0RIQ5_9LIST</name>
<proteinExistence type="predicted"/>
<dbReference type="InterPro" id="IPR000182">
    <property type="entry name" value="GNAT_dom"/>
</dbReference>
<sequence>MKKSYHVKFLTKKDAALAEEVCQKSEDYFLMEQGRAATLADAEGIISDLPEGKTRFDKFVIAILDDNEEAIGLVDVLADFPRKGQWMIGLLLLVPEVRQTGMGRVLHQVIKEWAEDGGADSLRIGVLKENSNAREFWEHLGYQFDSEKETIVGGKKHLVDVLTLAI</sequence>
<comment type="caution">
    <text evidence="2">The sequence shown here is derived from an EMBL/GenBank/DDBJ whole genome shotgun (WGS) entry which is preliminary data.</text>
</comment>
<dbReference type="PANTHER" id="PTHR43072">
    <property type="entry name" value="N-ACETYLTRANSFERASE"/>
    <property type="match status" value="1"/>
</dbReference>
<keyword evidence="3" id="KW-1185">Reference proteome</keyword>
<organism evidence="2 3">
    <name type="scientific">Listeria floridensis FSL S10-1187</name>
    <dbReference type="NCBI Taxonomy" id="1265817"/>
    <lineage>
        <taxon>Bacteria</taxon>
        <taxon>Bacillati</taxon>
        <taxon>Bacillota</taxon>
        <taxon>Bacilli</taxon>
        <taxon>Bacillales</taxon>
        <taxon>Listeriaceae</taxon>
        <taxon>Listeria</taxon>
    </lineage>
</organism>
<dbReference type="RefSeq" id="WP_036096004.1">
    <property type="nucleotide sequence ID" value="NZ_AODF01000001.1"/>
</dbReference>